<dbReference type="EMBL" id="LKAM01000022">
    <property type="protein sequence ID" value="KUM45275.1"/>
    <property type="molecule type" value="Genomic_DNA"/>
</dbReference>
<proteinExistence type="predicted"/>
<dbReference type="AlphaFoldDB" id="A0A117NFI4"/>
<feature type="compositionally biased region" description="Basic residues" evidence="1">
    <location>
        <begin position="10"/>
        <end position="21"/>
    </location>
</feature>
<comment type="caution">
    <text evidence="2">The sequence shown here is derived from an EMBL/GenBank/DDBJ whole genome shotgun (WGS) entry which is preliminary data.</text>
</comment>
<reference evidence="2" key="1">
    <citation type="journal article" date="2015" name="Genome Biol. Evol.">
        <title>Organellar Genomes of White Spruce (Picea glauca): Assembly and Annotation.</title>
        <authorList>
            <person name="Jackman S.D."/>
            <person name="Warren R.L."/>
            <person name="Gibb E.A."/>
            <person name="Vandervalk B.P."/>
            <person name="Mohamadi H."/>
            <person name="Chu J."/>
            <person name="Raymond A."/>
            <person name="Pleasance S."/>
            <person name="Coope R."/>
            <person name="Wildung M.R."/>
            <person name="Ritland C.E."/>
            <person name="Bousquet J."/>
            <person name="Jones S.J."/>
            <person name="Bohlmann J."/>
            <person name="Birol I."/>
        </authorList>
    </citation>
    <scope>NUCLEOTIDE SEQUENCE [LARGE SCALE GENOMIC DNA]</scope>
    <source>
        <tissue evidence="2">Flushing bud</tissue>
    </source>
</reference>
<evidence type="ECO:0000256" key="1">
    <source>
        <dbReference type="SAM" id="MobiDB-lite"/>
    </source>
</evidence>
<geneLocation type="mitochondrion" evidence="2"/>
<evidence type="ECO:0000313" key="2">
    <source>
        <dbReference type="EMBL" id="KUM45275.1"/>
    </source>
</evidence>
<sequence length="49" mass="5809">MAIMASSQGRPRRRLYSRSRPRTMKGEDTILGLRVMSRVRELHDFSSEW</sequence>
<gene>
    <name evidence="2" type="ORF">ABT39_MTgene3515</name>
</gene>
<feature type="region of interest" description="Disordered" evidence="1">
    <location>
        <begin position="1"/>
        <end position="21"/>
    </location>
</feature>
<name>A0A117NFI4_PICGL</name>
<organism evidence="2">
    <name type="scientific">Picea glauca</name>
    <name type="common">White spruce</name>
    <name type="synonym">Pinus glauca</name>
    <dbReference type="NCBI Taxonomy" id="3330"/>
    <lineage>
        <taxon>Eukaryota</taxon>
        <taxon>Viridiplantae</taxon>
        <taxon>Streptophyta</taxon>
        <taxon>Embryophyta</taxon>
        <taxon>Tracheophyta</taxon>
        <taxon>Spermatophyta</taxon>
        <taxon>Pinopsida</taxon>
        <taxon>Pinidae</taxon>
        <taxon>Conifers I</taxon>
        <taxon>Pinales</taxon>
        <taxon>Pinaceae</taxon>
        <taxon>Picea</taxon>
    </lineage>
</organism>
<keyword evidence="2" id="KW-0496">Mitochondrion</keyword>
<protein>
    <submittedName>
        <fullName evidence="2">Uncharacterized protein</fullName>
    </submittedName>
</protein>
<accession>A0A117NFI4</accession>